<evidence type="ECO:0000313" key="2">
    <source>
        <dbReference type="EMBL" id="MBI5251553.1"/>
    </source>
</evidence>
<comment type="caution">
    <text evidence="2">The sequence shown here is derived from an EMBL/GenBank/DDBJ whole genome shotgun (WGS) entry which is preliminary data.</text>
</comment>
<accession>A0A9D6V6E5</accession>
<protein>
    <submittedName>
        <fullName evidence="2">Uncharacterized protein</fullName>
    </submittedName>
</protein>
<name>A0A9D6V6E5_9BACT</name>
<dbReference type="EMBL" id="JACRDE010000494">
    <property type="protein sequence ID" value="MBI5251553.1"/>
    <property type="molecule type" value="Genomic_DNA"/>
</dbReference>
<reference evidence="2" key="1">
    <citation type="submission" date="2020-07" db="EMBL/GenBank/DDBJ databases">
        <title>Huge and variable diversity of episymbiotic CPR bacteria and DPANN archaea in groundwater ecosystems.</title>
        <authorList>
            <person name="He C.Y."/>
            <person name="Keren R."/>
            <person name="Whittaker M."/>
            <person name="Farag I.F."/>
            <person name="Doudna J."/>
            <person name="Cate J.H.D."/>
            <person name="Banfield J.F."/>
        </authorList>
    </citation>
    <scope>NUCLEOTIDE SEQUENCE</scope>
    <source>
        <strain evidence="2">NC_groundwater_1664_Pr3_B-0.1um_52_9</strain>
    </source>
</reference>
<dbReference type="AlphaFoldDB" id="A0A9D6V6E5"/>
<dbReference type="Proteomes" id="UP000807825">
    <property type="component" value="Unassembled WGS sequence"/>
</dbReference>
<proteinExistence type="predicted"/>
<sequence>MFTWIMFLFVGAVSGVIIAWALDMSSPKELLQAAAGGLIAGLLMSAMLPH</sequence>
<gene>
    <name evidence="2" type="ORF">HY912_18845</name>
</gene>
<keyword evidence="1" id="KW-0472">Membrane</keyword>
<organism evidence="2 3">
    <name type="scientific">Desulfomonile tiedjei</name>
    <dbReference type="NCBI Taxonomy" id="2358"/>
    <lineage>
        <taxon>Bacteria</taxon>
        <taxon>Pseudomonadati</taxon>
        <taxon>Thermodesulfobacteriota</taxon>
        <taxon>Desulfomonilia</taxon>
        <taxon>Desulfomonilales</taxon>
        <taxon>Desulfomonilaceae</taxon>
        <taxon>Desulfomonile</taxon>
    </lineage>
</organism>
<evidence type="ECO:0000313" key="3">
    <source>
        <dbReference type="Proteomes" id="UP000807825"/>
    </source>
</evidence>
<keyword evidence="1" id="KW-1133">Transmembrane helix</keyword>
<feature type="transmembrane region" description="Helical" evidence="1">
    <location>
        <begin position="31"/>
        <end position="48"/>
    </location>
</feature>
<keyword evidence="1" id="KW-0812">Transmembrane</keyword>
<evidence type="ECO:0000256" key="1">
    <source>
        <dbReference type="SAM" id="Phobius"/>
    </source>
</evidence>